<name>A0ABP0TZH2_9BRYO</name>
<evidence type="ECO:0000313" key="2">
    <source>
        <dbReference type="Proteomes" id="UP001497512"/>
    </source>
</evidence>
<reference evidence="1" key="1">
    <citation type="submission" date="2024-02" db="EMBL/GenBank/DDBJ databases">
        <authorList>
            <consortium name="ELIXIR-Norway"/>
            <consortium name="Elixir Norway"/>
        </authorList>
    </citation>
    <scope>NUCLEOTIDE SEQUENCE</scope>
</reference>
<dbReference type="EMBL" id="OZ019909">
    <property type="protein sequence ID" value="CAK9209259.1"/>
    <property type="molecule type" value="Genomic_DNA"/>
</dbReference>
<dbReference type="Proteomes" id="UP001497512">
    <property type="component" value="Chromosome 17"/>
</dbReference>
<organism evidence="1 2">
    <name type="scientific">Sphagnum troendelagicum</name>
    <dbReference type="NCBI Taxonomy" id="128251"/>
    <lineage>
        <taxon>Eukaryota</taxon>
        <taxon>Viridiplantae</taxon>
        <taxon>Streptophyta</taxon>
        <taxon>Embryophyta</taxon>
        <taxon>Bryophyta</taxon>
        <taxon>Sphagnophytina</taxon>
        <taxon>Sphagnopsida</taxon>
        <taxon>Sphagnales</taxon>
        <taxon>Sphagnaceae</taxon>
        <taxon>Sphagnum</taxon>
    </lineage>
</organism>
<sequence length="117" mass="13100">MQRIWSCGERCLGLWTLNESSEAVRSLRYLCRCGGSGEYATRSSSIRFACFINPCSWSWQCAINSHLRESRTVQDIYLVTCGNRAVATTWGRKVAPTVTAGAIATKTLWRQFLADPS</sequence>
<keyword evidence="2" id="KW-1185">Reference proteome</keyword>
<protein>
    <submittedName>
        <fullName evidence="1">Uncharacterized protein</fullName>
    </submittedName>
</protein>
<proteinExistence type="predicted"/>
<gene>
    <name evidence="1" type="ORF">CSSPTR1EN2_LOCUS9594</name>
</gene>
<accession>A0ABP0TZH2</accession>
<evidence type="ECO:0000313" key="1">
    <source>
        <dbReference type="EMBL" id="CAK9209259.1"/>
    </source>
</evidence>